<dbReference type="OrthoDB" id="358820at2"/>
<evidence type="ECO:0000313" key="1">
    <source>
        <dbReference type="EMBL" id="EIC00961.1"/>
    </source>
</evidence>
<organism evidence="1 2">
    <name type="scientific">Treponema saccharophilum DSM 2985</name>
    <dbReference type="NCBI Taxonomy" id="907348"/>
    <lineage>
        <taxon>Bacteria</taxon>
        <taxon>Pseudomonadati</taxon>
        <taxon>Spirochaetota</taxon>
        <taxon>Spirochaetia</taxon>
        <taxon>Spirochaetales</taxon>
        <taxon>Treponemataceae</taxon>
        <taxon>Treponema</taxon>
    </lineage>
</organism>
<reference evidence="1 2" key="1">
    <citation type="submission" date="2011-09" db="EMBL/GenBank/DDBJ databases">
        <title>The draft genome of Treponema saccharophilum DSM 2985.</title>
        <authorList>
            <consortium name="US DOE Joint Genome Institute (JGI-PGF)"/>
            <person name="Lucas S."/>
            <person name="Copeland A."/>
            <person name="Lapidus A."/>
            <person name="Glavina del Rio T."/>
            <person name="Dalin E."/>
            <person name="Tice H."/>
            <person name="Bruce D."/>
            <person name="Goodwin L."/>
            <person name="Pitluck S."/>
            <person name="Peters L."/>
            <person name="Kyrpides N."/>
            <person name="Mavromatis K."/>
            <person name="Ivanova N."/>
            <person name="Markowitz V."/>
            <person name="Cheng J.-F."/>
            <person name="Hugenholtz P."/>
            <person name="Woyke T."/>
            <person name="Wu D."/>
            <person name="Gronow S."/>
            <person name="Wellnitz S."/>
            <person name="Brambilla E."/>
            <person name="Klenk H.-P."/>
            <person name="Eisen J.A."/>
        </authorList>
    </citation>
    <scope>NUCLEOTIDE SEQUENCE [LARGE SCALE GENOMIC DNA]</scope>
    <source>
        <strain evidence="1 2">DSM 2985</strain>
    </source>
</reference>
<dbReference type="RefSeq" id="WP_002706154.1">
    <property type="nucleotide sequence ID" value="NZ_AGRW01000053.1"/>
</dbReference>
<name>H7ENN3_9SPIR</name>
<comment type="caution">
    <text evidence="1">The sequence shown here is derived from an EMBL/GenBank/DDBJ whole genome shotgun (WGS) entry which is preliminary data.</text>
</comment>
<dbReference type="STRING" id="907348.TresaDRAFT_0786"/>
<dbReference type="AlphaFoldDB" id="H7ENN3"/>
<proteinExistence type="predicted"/>
<dbReference type="Proteomes" id="UP000003571">
    <property type="component" value="Unassembled WGS sequence"/>
</dbReference>
<sequence length="174" mass="20101">MDDLITEFLDKKVIDSLDTLLSAKDEGETNAAAKTIADSFGSGTYSVATPEDEQKLIVSFKRNLTLLVEKTWVEKIDVSLKEEVLYKLEQYCTEVSKGAWCEFYKTFIKMLNDVIYLMFGNQTKTDEFAEYALRIDPEFGIFCWYVRNLPKSNEWSSERNKAVQLVAMFFLANY</sequence>
<evidence type="ECO:0000313" key="2">
    <source>
        <dbReference type="Proteomes" id="UP000003571"/>
    </source>
</evidence>
<accession>H7ENN3</accession>
<dbReference type="eggNOG" id="ENOG5031CGS">
    <property type="taxonomic scope" value="Bacteria"/>
</dbReference>
<protein>
    <submittedName>
        <fullName evidence="1">Uncharacterized protein</fullName>
    </submittedName>
</protein>
<gene>
    <name evidence="1" type="ORF">TresaDRAFT_0786</name>
</gene>
<keyword evidence="2" id="KW-1185">Reference proteome</keyword>
<dbReference type="PATRIC" id="fig|907348.3.peg.2562"/>
<dbReference type="EMBL" id="AGRW01000053">
    <property type="protein sequence ID" value="EIC00961.1"/>
    <property type="molecule type" value="Genomic_DNA"/>
</dbReference>